<keyword evidence="11" id="KW-1185">Reference proteome</keyword>
<evidence type="ECO:0000313" key="10">
    <source>
        <dbReference type="EMBL" id="GAU90221.1"/>
    </source>
</evidence>
<feature type="binding site" evidence="8">
    <location>
        <begin position="204"/>
        <end position="208"/>
    </location>
    <ligand>
        <name>ATP</name>
        <dbReference type="ChEBI" id="CHEBI:30616"/>
    </ligand>
</feature>
<comment type="cofactor">
    <cofactor evidence="8">
        <name>Mg(2+)</name>
        <dbReference type="ChEBI" id="CHEBI:18420"/>
    </cofactor>
</comment>
<evidence type="ECO:0000256" key="6">
    <source>
        <dbReference type="ARBA" id="ARBA00023239"/>
    </source>
</evidence>
<dbReference type="EMBL" id="BDGG01000001">
    <property type="protein sequence ID" value="GAU90221.1"/>
    <property type="molecule type" value="Genomic_DNA"/>
</dbReference>
<organism evidence="10 11">
    <name type="scientific">Ramazzottius varieornatus</name>
    <name type="common">Water bear</name>
    <name type="synonym">Tardigrade</name>
    <dbReference type="NCBI Taxonomy" id="947166"/>
    <lineage>
        <taxon>Eukaryota</taxon>
        <taxon>Metazoa</taxon>
        <taxon>Ecdysozoa</taxon>
        <taxon>Tardigrada</taxon>
        <taxon>Eutardigrada</taxon>
        <taxon>Parachela</taxon>
        <taxon>Hypsibioidea</taxon>
        <taxon>Ramazzottiidae</taxon>
        <taxon>Ramazzottius</taxon>
    </lineage>
</organism>
<dbReference type="STRING" id="947166.A0A1D1ULB3"/>
<evidence type="ECO:0000256" key="8">
    <source>
        <dbReference type="HAMAP-Rule" id="MF_03157"/>
    </source>
</evidence>
<dbReference type="SUPFAM" id="SSF53613">
    <property type="entry name" value="Ribokinase-like"/>
    <property type="match status" value="1"/>
</dbReference>
<dbReference type="GO" id="GO:0047453">
    <property type="term" value="F:ATP-dependent NAD(P)H-hydrate dehydratase activity"/>
    <property type="evidence" value="ECO:0007669"/>
    <property type="project" value="UniProtKB-UniRule"/>
</dbReference>
<dbReference type="GO" id="GO:0110051">
    <property type="term" value="P:metabolite repair"/>
    <property type="evidence" value="ECO:0007669"/>
    <property type="project" value="TreeGrafter"/>
</dbReference>
<evidence type="ECO:0000313" key="11">
    <source>
        <dbReference type="Proteomes" id="UP000186922"/>
    </source>
</evidence>
<dbReference type="EC" id="4.2.1.93" evidence="8"/>
<dbReference type="PROSITE" id="PS51383">
    <property type="entry name" value="YJEF_C_3"/>
    <property type="match status" value="1"/>
</dbReference>
<keyword evidence="1 8" id="KW-0597">Phosphoprotein</keyword>
<comment type="caution">
    <text evidence="10">The sequence shown here is derived from an EMBL/GenBank/DDBJ whole genome shotgun (WGS) entry which is preliminary data.</text>
</comment>
<dbReference type="FunFam" id="3.40.1190.20:FF:000023">
    <property type="entry name" value="ATP-dependent (S)-NAD(P)H-hydrate dehydratase"/>
    <property type="match status" value="1"/>
</dbReference>
<keyword evidence="4" id="KW-0521">NADP</keyword>
<dbReference type="HAMAP" id="MF_01965">
    <property type="entry name" value="NADHX_dehydratase"/>
    <property type="match status" value="1"/>
</dbReference>
<comment type="catalytic activity">
    <reaction evidence="7 8">
        <text>(6S)-NADPHX + ATP = ADP + phosphate + NADPH + H(+)</text>
        <dbReference type="Rhea" id="RHEA:32231"/>
        <dbReference type="ChEBI" id="CHEBI:15378"/>
        <dbReference type="ChEBI" id="CHEBI:30616"/>
        <dbReference type="ChEBI" id="CHEBI:43474"/>
        <dbReference type="ChEBI" id="CHEBI:57783"/>
        <dbReference type="ChEBI" id="CHEBI:64076"/>
        <dbReference type="ChEBI" id="CHEBI:456216"/>
        <dbReference type="EC" id="4.2.1.93"/>
    </reaction>
</comment>
<reference evidence="10 11" key="1">
    <citation type="journal article" date="2016" name="Nat. Commun.">
        <title>Extremotolerant tardigrade genome and improved radiotolerance of human cultured cells by tardigrade-unique protein.</title>
        <authorList>
            <person name="Hashimoto T."/>
            <person name="Horikawa D.D."/>
            <person name="Saito Y."/>
            <person name="Kuwahara H."/>
            <person name="Kozuka-Hata H."/>
            <person name="Shin-I T."/>
            <person name="Minakuchi Y."/>
            <person name="Ohishi K."/>
            <person name="Motoyama A."/>
            <person name="Aizu T."/>
            <person name="Enomoto A."/>
            <person name="Kondo K."/>
            <person name="Tanaka S."/>
            <person name="Hara Y."/>
            <person name="Koshikawa S."/>
            <person name="Sagara H."/>
            <person name="Miura T."/>
            <person name="Yokobori S."/>
            <person name="Miyagawa K."/>
            <person name="Suzuki Y."/>
            <person name="Kubo T."/>
            <person name="Oyama M."/>
            <person name="Kohara Y."/>
            <person name="Fujiyama A."/>
            <person name="Arakawa K."/>
            <person name="Katayama T."/>
            <person name="Toyoda A."/>
            <person name="Kunieda T."/>
        </authorList>
    </citation>
    <scope>NUCLEOTIDE SEQUENCE [LARGE SCALE GENOMIC DNA]</scope>
    <source>
        <strain evidence="10 11">YOKOZUNA-1</strain>
    </source>
</reference>
<feature type="binding site" evidence="8">
    <location>
        <begin position="223"/>
        <end position="232"/>
    </location>
    <ligand>
        <name>ATP</name>
        <dbReference type="ChEBI" id="CHEBI:30616"/>
    </ligand>
</feature>
<feature type="binding site" evidence="8">
    <location>
        <position position="111"/>
    </location>
    <ligand>
        <name>(6S)-NADPHX</name>
        <dbReference type="ChEBI" id="CHEBI:64076"/>
    </ligand>
</feature>
<dbReference type="Pfam" id="PF01256">
    <property type="entry name" value="Carb_kinase"/>
    <property type="match status" value="1"/>
</dbReference>
<feature type="binding site" evidence="8">
    <location>
        <begin position="164"/>
        <end position="170"/>
    </location>
    <ligand>
        <name>(6S)-NADPHX</name>
        <dbReference type="ChEBI" id="CHEBI:64076"/>
    </ligand>
</feature>
<keyword evidence="5 8" id="KW-0520">NAD</keyword>
<proteinExistence type="inferred from homology"/>
<feature type="binding site" evidence="8">
    <location>
        <position position="233"/>
    </location>
    <ligand>
        <name>(6S)-NADPHX</name>
        <dbReference type="ChEBI" id="CHEBI:64076"/>
    </ligand>
</feature>
<dbReference type="InterPro" id="IPR029056">
    <property type="entry name" value="Ribokinase-like"/>
</dbReference>
<dbReference type="PANTHER" id="PTHR12592">
    <property type="entry name" value="ATP-DEPENDENT (S)-NAD(P)H-HYDRATE DEHYDRATASE FAMILY MEMBER"/>
    <property type="match status" value="1"/>
</dbReference>
<name>A0A1D1ULB3_RAMVA</name>
<dbReference type="AlphaFoldDB" id="A0A1D1ULB3"/>
<comment type="catalytic activity">
    <reaction evidence="8">
        <text>(6S)-NADHX + ATP = ADP + phosphate + NADH + H(+)</text>
        <dbReference type="Rhea" id="RHEA:19017"/>
        <dbReference type="ChEBI" id="CHEBI:15378"/>
        <dbReference type="ChEBI" id="CHEBI:30616"/>
        <dbReference type="ChEBI" id="CHEBI:43474"/>
        <dbReference type="ChEBI" id="CHEBI:57945"/>
        <dbReference type="ChEBI" id="CHEBI:64074"/>
        <dbReference type="ChEBI" id="CHEBI:456216"/>
        <dbReference type="EC" id="4.2.1.93"/>
    </reaction>
</comment>
<accession>A0A1D1ULB3</accession>
<dbReference type="CDD" id="cd01171">
    <property type="entry name" value="YXKO-related"/>
    <property type="match status" value="1"/>
</dbReference>
<evidence type="ECO:0000256" key="4">
    <source>
        <dbReference type="ARBA" id="ARBA00022857"/>
    </source>
</evidence>
<feature type="domain" description="YjeF C-terminal" evidence="9">
    <location>
        <begin position="11"/>
        <end position="308"/>
    </location>
</feature>
<keyword evidence="6 8" id="KW-0456">Lyase</keyword>
<dbReference type="NCBIfam" id="TIGR00196">
    <property type="entry name" value="yjeF_cterm"/>
    <property type="match status" value="1"/>
</dbReference>
<evidence type="ECO:0000259" key="9">
    <source>
        <dbReference type="PROSITE" id="PS51383"/>
    </source>
</evidence>
<dbReference type="Proteomes" id="UP000186922">
    <property type="component" value="Unassembled WGS sequence"/>
</dbReference>
<evidence type="ECO:0000256" key="5">
    <source>
        <dbReference type="ARBA" id="ARBA00023027"/>
    </source>
</evidence>
<keyword evidence="3 8" id="KW-0067">ATP-binding</keyword>
<gene>
    <name evidence="10" type="primary">RvY_02671-1</name>
    <name evidence="10" type="synonym">RvY_02671.1</name>
    <name evidence="10" type="ORF">RvY_02671</name>
</gene>
<sequence>MTTHTPSEKELQEMVKGLFPVLDQSKHKGEAGRLAVIGGSEEYTGAPYFAAITTMKVGADQVHVCCAKDAAGVIKSYSPDLIVHPTLDAKDAEKKITDLFERLHLLIIGPGLGRTDSTLKTVEHLIKCAKEKDLPIVIDADGLWLINQQSDLINGYEKAVLTPNQMEAQRLWKAMKFSEDSWDQKPTSVLKLSQALGNIGLIVKGPCDIITDGKNVVESTEIHGLKRAGGQGDIMTGALGAFYFWALEAKKNGIAKNDLVAKLGPVICAGYAASLLTRKCSKLAFDELGRSMLASDMLRKIPEVVKELQGCR</sequence>
<dbReference type="Gene3D" id="3.40.1190.20">
    <property type="match status" value="1"/>
</dbReference>
<keyword evidence="2 8" id="KW-0547">Nucleotide-binding</keyword>
<evidence type="ECO:0000256" key="3">
    <source>
        <dbReference type="ARBA" id="ARBA00022840"/>
    </source>
</evidence>
<dbReference type="OrthoDB" id="8110916at2759"/>
<dbReference type="PANTHER" id="PTHR12592:SF0">
    <property type="entry name" value="ATP-DEPENDENT (S)-NAD(P)H-HYDRATE DEHYDRATASE"/>
    <property type="match status" value="1"/>
</dbReference>
<dbReference type="GO" id="GO:0005524">
    <property type="term" value="F:ATP binding"/>
    <property type="evidence" value="ECO:0007669"/>
    <property type="project" value="UniProtKB-KW"/>
</dbReference>
<dbReference type="InterPro" id="IPR000631">
    <property type="entry name" value="CARKD"/>
</dbReference>
<comment type="similarity">
    <text evidence="8">Belongs to the NnrD/CARKD family.</text>
</comment>
<protein>
    <recommendedName>
        <fullName evidence="8">ATP-dependent (S)-NAD(P)H-hydrate dehydratase</fullName>
        <ecNumber evidence="8">4.2.1.93</ecNumber>
    </recommendedName>
    <alternativeName>
        <fullName evidence="8">ATP-dependent NAD(P)HX dehydratase</fullName>
    </alternativeName>
</protein>
<evidence type="ECO:0000256" key="1">
    <source>
        <dbReference type="ARBA" id="ARBA00022553"/>
    </source>
</evidence>
<dbReference type="GO" id="GO:0046496">
    <property type="term" value="P:nicotinamide nucleotide metabolic process"/>
    <property type="evidence" value="ECO:0007669"/>
    <property type="project" value="UniProtKB-UniRule"/>
</dbReference>
<evidence type="ECO:0000256" key="7">
    <source>
        <dbReference type="ARBA" id="ARBA00047472"/>
    </source>
</evidence>
<evidence type="ECO:0000256" key="2">
    <source>
        <dbReference type="ARBA" id="ARBA00022741"/>
    </source>
</evidence>
<comment type="function">
    <text evidence="8">Catalyzes the dehydration of the S-form of NAD(P)HX at the expense of ATP, which is converted to ADP. Together with NAD(P)HX epimerase, which catalyzes the epimerization of the S- and R-forms, the enzyme allows the repair of both epimers of NAD(P)HX, a damaged form of NAD(P)H that is a result of enzymatic or heat-dependent hydration.</text>
</comment>